<dbReference type="AlphaFoldDB" id="A0A4Y9YY73"/>
<feature type="compositionally biased region" description="Polar residues" evidence="1">
    <location>
        <begin position="202"/>
        <end position="211"/>
    </location>
</feature>
<protein>
    <submittedName>
        <fullName evidence="2">Uncharacterized protein</fullName>
    </submittedName>
</protein>
<sequence>MTSSPSQTTVSPSVPSPFQFSKISMPGSLQVLGKDQSSDLAVPLPLVLAFAQARLADPDQEYTTVQGTWSFLPQKLRPTNYTQHAAMEGVVQTMTRDELCKSAVEELRGEIELPDVYSVARLQNKVRQLIDALYLEQLTICKQEQVSSQRAGFSKQDELRVPIMVYCRYLECKEQFKREWDPRPRTEFISRSNTPRRAEPTLSDSESLYRA</sequence>
<dbReference type="OrthoDB" id="10327749at2759"/>
<evidence type="ECO:0000313" key="2">
    <source>
        <dbReference type="EMBL" id="TFY66089.1"/>
    </source>
</evidence>
<reference evidence="2 3" key="1">
    <citation type="submission" date="2019-02" db="EMBL/GenBank/DDBJ databases">
        <title>Genome sequencing of the rare red list fungi Dentipellis fragilis.</title>
        <authorList>
            <person name="Buettner E."/>
            <person name="Kellner H."/>
        </authorList>
    </citation>
    <scope>NUCLEOTIDE SEQUENCE [LARGE SCALE GENOMIC DNA]</scope>
    <source>
        <strain evidence="2 3">DSM 105465</strain>
    </source>
</reference>
<accession>A0A4Y9YY73</accession>
<proteinExistence type="predicted"/>
<organism evidence="2 3">
    <name type="scientific">Dentipellis fragilis</name>
    <dbReference type="NCBI Taxonomy" id="205917"/>
    <lineage>
        <taxon>Eukaryota</taxon>
        <taxon>Fungi</taxon>
        <taxon>Dikarya</taxon>
        <taxon>Basidiomycota</taxon>
        <taxon>Agaricomycotina</taxon>
        <taxon>Agaricomycetes</taxon>
        <taxon>Russulales</taxon>
        <taxon>Hericiaceae</taxon>
        <taxon>Dentipellis</taxon>
    </lineage>
</organism>
<feature type="region of interest" description="Disordered" evidence="1">
    <location>
        <begin position="186"/>
        <end position="211"/>
    </location>
</feature>
<dbReference type="Proteomes" id="UP000298327">
    <property type="component" value="Unassembled WGS sequence"/>
</dbReference>
<evidence type="ECO:0000256" key="1">
    <source>
        <dbReference type="SAM" id="MobiDB-lite"/>
    </source>
</evidence>
<dbReference type="EMBL" id="SEOQ01000279">
    <property type="protein sequence ID" value="TFY66089.1"/>
    <property type="molecule type" value="Genomic_DNA"/>
</dbReference>
<name>A0A4Y9YY73_9AGAM</name>
<comment type="caution">
    <text evidence="2">The sequence shown here is derived from an EMBL/GenBank/DDBJ whole genome shotgun (WGS) entry which is preliminary data.</text>
</comment>
<evidence type="ECO:0000313" key="3">
    <source>
        <dbReference type="Proteomes" id="UP000298327"/>
    </source>
</evidence>
<keyword evidence="3" id="KW-1185">Reference proteome</keyword>
<gene>
    <name evidence="2" type="ORF">EVG20_g5000</name>
</gene>